<dbReference type="Pfam" id="PF00535">
    <property type="entry name" value="Glycos_transf_2"/>
    <property type="match status" value="1"/>
</dbReference>
<sequence length="313" mass="35836">MKNDLSIDVVIPVFNGAAFIEEALISVVQQTFLPHQIFVINDGSTDNTSEIVEKFAKTSTVPIIQIQKKNGGPSSARNAGIRMSTSQYIAFLDADDVWQADKLSSQISIFEASSDETLGIVYGRYSLMNEQGVEIHETFYNPKVCLKGLIFSSLLGSNKICGSGSAVLIKRTCFDCVGYFDETLRAAEDWDMWLRLAERYMFDYVDHVVVRIRRHGASMQKNQKTFFLNQLAFYRKWTYMLSDQSQAGDEWAIFLVDQLLLSIRFFNFDTIFVTAIYSIPKDTKKKIFWKSHGFILLYICRRVLYIISCKIKK</sequence>
<feature type="domain" description="Glycosyltransferase 2-like" evidence="1">
    <location>
        <begin position="9"/>
        <end position="127"/>
    </location>
</feature>
<evidence type="ECO:0000259" key="1">
    <source>
        <dbReference type="Pfam" id="PF00535"/>
    </source>
</evidence>
<comment type="caution">
    <text evidence="2">The sequence shown here is derived from an EMBL/GenBank/DDBJ whole genome shotgun (WGS) entry which is preliminary data.</text>
</comment>
<protein>
    <recommendedName>
        <fullName evidence="1">Glycosyltransferase 2-like domain-containing protein</fullName>
    </recommendedName>
</protein>
<dbReference type="EMBL" id="MGEQ01000003">
    <property type="protein sequence ID" value="OGL87034.1"/>
    <property type="molecule type" value="Genomic_DNA"/>
</dbReference>
<dbReference type="SUPFAM" id="SSF53448">
    <property type="entry name" value="Nucleotide-diphospho-sugar transferases"/>
    <property type="match status" value="1"/>
</dbReference>
<dbReference type="GO" id="GO:0016758">
    <property type="term" value="F:hexosyltransferase activity"/>
    <property type="evidence" value="ECO:0007669"/>
    <property type="project" value="UniProtKB-ARBA"/>
</dbReference>
<dbReference type="AlphaFoldDB" id="A0A1F7VAQ6"/>
<gene>
    <name evidence="2" type="ORF">A3I41_03745</name>
</gene>
<organism evidence="2 3">
    <name type="scientific">Candidatus Uhrbacteria bacterium RIFCSPLOWO2_02_FULL_48_18</name>
    <dbReference type="NCBI Taxonomy" id="1802408"/>
    <lineage>
        <taxon>Bacteria</taxon>
        <taxon>Candidatus Uhriibacteriota</taxon>
    </lineage>
</organism>
<reference evidence="2 3" key="1">
    <citation type="journal article" date="2016" name="Nat. Commun.">
        <title>Thousands of microbial genomes shed light on interconnected biogeochemical processes in an aquifer system.</title>
        <authorList>
            <person name="Anantharaman K."/>
            <person name="Brown C.T."/>
            <person name="Hug L.A."/>
            <person name="Sharon I."/>
            <person name="Castelle C.J."/>
            <person name="Probst A.J."/>
            <person name="Thomas B.C."/>
            <person name="Singh A."/>
            <person name="Wilkins M.J."/>
            <person name="Karaoz U."/>
            <person name="Brodie E.L."/>
            <person name="Williams K.H."/>
            <person name="Hubbard S.S."/>
            <person name="Banfield J.F."/>
        </authorList>
    </citation>
    <scope>NUCLEOTIDE SEQUENCE [LARGE SCALE GENOMIC DNA]</scope>
</reference>
<accession>A0A1F7VAQ6</accession>
<name>A0A1F7VAQ6_9BACT</name>
<proteinExistence type="predicted"/>
<dbReference type="InterPro" id="IPR001173">
    <property type="entry name" value="Glyco_trans_2-like"/>
</dbReference>
<evidence type="ECO:0000313" key="3">
    <source>
        <dbReference type="Proteomes" id="UP000176593"/>
    </source>
</evidence>
<evidence type="ECO:0000313" key="2">
    <source>
        <dbReference type="EMBL" id="OGL87034.1"/>
    </source>
</evidence>
<dbReference type="Gene3D" id="3.90.550.10">
    <property type="entry name" value="Spore Coat Polysaccharide Biosynthesis Protein SpsA, Chain A"/>
    <property type="match status" value="1"/>
</dbReference>
<dbReference type="InterPro" id="IPR029044">
    <property type="entry name" value="Nucleotide-diphossugar_trans"/>
</dbReference>
<dbReference type="Proteomes" id="UP000176593">
    <property type="component" value="Unassembled WGS sequence"/>
</dbReference>
<dbReference type="PANTHER" id="PTHR22916:SF3">
    <property type="entry name" value="UDP-GLCNAC:BETAGAL BETA-1,3-N-ACETYLGLUCOSAMINYLTRANSFERASE-LIKE PROTEIN 1"/>
    <property type="match status" value="1"/>
</dbReference>
<dbReference type="PANTHER" id="PTHR22916">
    <property type="entry name" value="GLYCOSYLTRANSFERASE"/>
    <property type="match status" value="1"/>
</dbReference>